<dbReference type="RefSeq" id="WP_074427077.1">
    <property type="nucleotide sequence ID" value="NZ_BJEG01000002.1"/>
</dbReference>
<evidence type="ECO:0000313" key="5">
    <source>
        <dbReference type="Proteomes" id="UP000585749"/>
    </source>
</evidence>
<name>A0A4Y4G6U6_WEIHE</name>
<dbReference type="Proteomes" id="UP000585749">
    <property type="component" value="Unassembled WGS sequence"/>
</dbReference>
<feature type="compositionally biased region" description="Acidic residues" evidence="1">
    <location>
        <begin position="224"/>
        <end position="238"/>
    </location>
</feature>
<comment type="caution">
    <text evidence="2">The sequence shown here is derived from an EMBL/GenBank/DDBJ whole genome shotgun (WGS) entry which is preliminary data.</text>
</comment>
<evidence type="ECO:0000313" key="2">
    <source>
        <dbReference type="EMBL" id="NKY66764.1"/>
    </source>
</evidence>
<organism evidence="2 5">
    <name type="scientific">Weissella hellenica</name>
    <dbReference type="NCBI Taxonomy" id="46256"/>
    <lineage>
        <taxon>Bacteria</taxon>
        <taxon>Bacillati</taxon>
        <taxon>Bacillota</taxon>
        <taxon>Bacilli</taxon>
        <taxon>Lactobacillales</taxon>
        <taxon>Lactobacillaceae</taxon>
        <taxon>Weissella</taxon>
    </lineage>
</organism>
<feature type="region of interest" description="Disordered" evidence="1">
    <location>
        <begin position="214"/>
        <end position="238"/>
    </location>
</feature>
<reference evidence="3 4" key="1">
    <citation type="submission" date="2016-08" db="EMBL/GenBank/DDBJ databases">
        <authorList>
            <person name="Varghese N."/>
            <person name="Submissions Spin"/>
        </authorList>
    </citation>
    <scope>NUCLEOTIDE SEQUENCE [LARGE SCALE GENOMIC DNA]</scope>
    <source>
        <strain evidence="3 4">R-53116</strain>
    </source>
</reference>
<sequence length="238" mass="25993">MGKKKIIGLVSLIIVVLVVSVGVGAAIGYNHRSNVIERAEKDESSAKNNKSHESSDKTNVNKKQSSSAVTSIQSVANVATESSNLNDFDSLPQKAQLALLINHEFKNSPYMNIPYWPYMGTANKIVMTWDGNGGILNISFLITDNHDGTFTLSQVESSEETLALKSSKNSYWKATETVSKTTLLSEYELNKTTVDSVASSIDMSKSAEAFTYLPVDQDTMPANDTDDDDADDISDDEY</sequence>
<proteinExistence type="predicted"/>
<reference evidence="2 5" key="2">
    <citation type="submission" date="2020-04" db="EMBL/GenBank/DDBJ databases">
        <title>MicrobeNet Type strains.</title>
        <authorList>
            <person name="Nicholson A.C."/>
        </authorList>
    </citation>
    <scope>NUCLEOTIDE SEQUENCE [LARGE SCALE GENOMIC DNA]</scope>
    <source>
        <strain evidence="2 5">CCUG 33494</strain>
    </source>
</reference>
<keyword evidence="4" id="KW-1185">Reference proteome</keyword>
<evidence type="ECO:0000256" key="1">
    <source>
        <dbReference type="SAM" id="MobiDB-lite"/>
    </source>
</evidence>
<accession>A0A4Y4G6U6</accession>
<dbReference type="AlphaFoldDB" id="A0A4Y4G6U6"/>
<evidence type="ECO:0000313" key="3">
    <source>
        <dbReference type="EMBL" id="SCB86182.1"/>
    </source>
</evidence>
<protein>
    <submittedName>
        <fullName evidence="2">Uncharacterized protein</fullName>
    </submittedName>
</protein>
<feature type="compositionally biased region" description="Basic and acidic residues" evidence="1">
    <location>
        <begin position="39"/>
        <end position="56"/>
    </location>
</feature>
<dbReference type="EMBL" id="FMAW01000004">
    <property type="protein sequence ID" value="SCB86182.1"/>
    <property type="molecule type" value="Genomic_DNA"/>
</dbReference>
<dbReference type="Proteomes" id="UP000182448">
    <property type="component" value="Unassembled WGS sequence"/>
</dbReference>
<feature type="compositionally biased region" description="Polar residues" evidence="1">
    <location>
        <begin position="57"/>
        <end position="66"/>
    </location>
</feature>
<feature type="region of interest" description="Disordered" evidence="1">
    <location>
        <begin position="39"/>
        <end position="66"/>
    </location>
</feature>
<evidence type="ECO:0000313" key="4">
    <source>
        <dbReference type="Proteomes" id="UP000182448"/>
    </source>
</evidence>
<dbReference type="EMBL" id="JAAXPM010000003">
    <property type="protein sequence ID" value="NKY66764.1"/>
    <property type="molecule type" value="Genomic_DNA"/>
</dbReference>
<gene>
    <name evidence="3" type="ORF">GA0061075_10474</name>
    <name evidence="2" type="ORF">HF960_03570</name>
</gene>
<dbReference type="OrthoDB" id="2149853at2"/>
<dbReference type="GeneID" id="72423862"/>